<keyword evidence="4" id="KW-0812">Transmembrane</keyword>
<dbReference type="Proteomes" id="UP000245207">
    <property type="component" value="Unassembled WGS sequence"/>
</dbReference>
<keyword evidence="10" id="KW-0472">Membrane</keyword>
<keyword evidence="9 12" id="KW-0503">Monooxygenase</keyword>
<protein>
    <submittedName>
        <fullName evidence="13">Cytochrome P450</fullName>
    </submittedName>
</protein>
<evidence type="ECO:0000313" key="14">
    <source>
        <dbReference type="Proteomes" id="UP000245207"/>
    </source>
</evidence>
<dbReference type="STRING" id="35608.A0A2U1NGE4"/>
<evidence type="ECO:0000256" key="5">
    <source>
        <dbReference type="ARBA" id="ARBA00022723"/>
    </source>
</evidence>
<evidence type="ECO:0000256" key="9">
    <source>
        <dbReference type="ARBA" id="ARBA00023033"/>
    </source>
</evidence>
<feature type="binding site" description="axial binding residue" evidence="11">
    <location>
        <position position="459"/>
    </location>
    <ligand>
        <name>heme</name>
        <dbReference type="ChEBI" id="CHEBI:30413"/>
    </ligand>
    <ligandPart>
        <name>Fe</name>
        <dbReference type="ChEBI" id="CHEBI:18248"/>
    </ligandPart>
</feature>
<comment type="similarity">
    <text evidence="2 12">Belongs to the cytochrome P450 family.</text>
</comment>
<dbReference type="GO" id="GO:0016020">
    <property type="term" value="C:membrane"/>
    <property type="evidence" value="ECO:0007669"/>
    <property type="project" value="UniProtKB-SubCell"/>
</dbReference>
<sequence>MALVLPLVIIVLSLFIFCTLFSFIDKAWWTPINIQRMMKSQGIKGLPYAFPHGNTKVIIAMRNQSMNHPMDISHDIFSRIQPHIASWIKIYGKNFINWHGSEAQIFITEPELVKEVLNNREGAYPKMEVDGFGKKLLGEALITNEGEKWAKVRKIANHTFHAESLKNMIQDMSMSFETMLEKWNEYEGHEIDVHKEFGLVTTDVISRTAFGSSYVEGKHIFEMVAKLTAITVRNVYKLRFPGTSLISKTNDEIEAERLEKEIKKSILDIVKKRKANMGEGADKFGSDYLGQLVNIASDPSENKRITVEQMIDELKAIYGAGHLTTTSLLSWTVFLLAVNQDWQDKVREEVYEFFGRKPPTSDGIARLKKMNMVINESLRLYPPVITMTRKVDREIKLGNFILPANVNIFMSLLALHHNPEIWGNDVHYFRPGRFANGVARATNNNAAAFFPFGMGPRTCVGLNFTTNEAKIALSLILQRYRFTLSSNYVHYPVDMFILIPKKGVQVILHKI</sequence>
<evidence type="ECO:0000256" key="3">
    <source>
        <dbReference type="ARBA" id="ARBA00022617"/>
    </source>
</evidence>
<name>A0A2U1NGE4_ARTAN</name>
<dbReference type="GO" id="GO:0005506">
    <property type="term" value="F:iron ion binding"/>
    <property type="evidence" value="ECO:0007669"/>
    <property type="project" value="InterPro"/>
</dbReference>
<dbReference type="GO" id="GO:0020037">
    <property type="term" value="F:heme binding"/>
    <property type="evidence" value="ECO:0007669"/>
    <property type="project" value="InterPro"/>
</dbReference>
<dbReference type="AlphaFoldDB" id="A0A2U1NGE4"/>
<dbReference type="OrthoDB" id="1470350at2759"/>
<comment type="subcellular location">
    <subcellularLocation>
        <location evidence="1">Membrane</location>
    </subcellularLocation>
</comment>
<evidence type="ECO:0000256" key="4">
    <source>
        <dbReference type="ARBA" id="ARBA00022692"/>
    </source>
</evidence>
<dbReference type="InterPro" id="IPR002401">
    <property type="entry name" value="Cyt_P450_E_grp-I"/>
</dbReference>
<evidence type="ECO:0000256" key="11">
    <source>
        <dbReference type="PIRSR" id="PIRSR602401-1"/>
    </source>
</evidence>
<comment type="caution">
    <text evidence="13">The sequence shown here is derived from an EMBL/GenBank/DDBJ whole genome shotgun (WGS) entry which is preliminary data.</text>
</comment>
<dbReference type="EMBL" id="PKPP01002884">
    <property type="protein sequence ID" value="PWA72548.1"/>
    <property type="molecule type" value="Genomic_DNA"/>
</dbReference>
<dbReference type="InterPro" id="IPR036396">
    <property type="entry name" value="Cyt_P450_sf"/>
</dbReference>
<evidence type="ECO:0000256" key="7">
    <source>
        <dbReference type="ARBA" id="ARBA00023002"/>
    </source>
</evidence>
<dbReference type="PANTHER" id="PTHR24282:SF192">
    <property type="entry name" value="CYTOCHROME P450 CYP749A22-LIKE"/>
    <property type="match status" value="1"/>
</dbReference>
<keyword evidence="8 11" id="KW-0408">Iron</keyword>
<gene>
    <name evidence="13" type="ORF">CTI12_AA268060</name>
</gene>
<evidence type="ECO:0000256" key="8">
    <source>
        <dbReference type="ARBA" id="ARBA00023004"/>
    </source>
</evidence>
<keyword evidence="7 12" id="KW-0560">Oxidoreductase</keyword>
<dbReference type="PANTHER" id="PTHR24282">
    <property type="entry name" value="CYTOCHROME P450 FAMILY MEMBER"/>
    <property type="match status" value="1"/>
</dbReference>
<proteinExistence type="inferred from homology"/>
<dbReference type="SUPFAM" id="SSF48264">
    <property type="entry name" value="Cytochrome P450"/>
    <property type="match status" value="1"/>
</dbReference>
<evidence type="ECO:0000256" key="1">
    <source>
        <dbReference type="ARBA" id="ARBA00004370"/>
    </source>
</evidence>
<reference evidence="13 14" key="1">
    <citation type="journal article" date="2018" name="Mol. Plant">
        <title>The genome of Artemisia annua provides insight into the evolution of Asteraceae family and artemisinin biosynthesis.</title>
        <authorList>
            <person name="Shen Q."/>
            <person name="Zhang L."/>
            <person name="Liao Z."/>
            <person name="Wang S."/>
            <person name="Yan T."/>
            <person name="Shi P."/>
            <person name="Liu M."/>
            <person name="Fu X."/>
            <person name="Pan Q."/>
            <person name="Wang Y."/>
            <person name="Lv Z."/>
            <person name="Lu X."/>
            <person name="Zhang F."/>
            <person name="Jiang W."/>
            <person name="Ma Y."/>
            <person name="Chen M."/>
            <person name="Hao X."/>
            <person name="Li L."/>
            <person name="Tang Y."/>
            <person name="Lv G."/>
            <person name="Zhou Y."/>
            <person name="Sun X."/>
            <person name="Brodelius P.E."/>
            <person name="Rose J.K.C."/>
            <person name="Tang K."/>
        </authorList>
    </citation>
    <scope>NUCLEOTIDE SEQUENCE [LARGE SCALE GENOMIC DNA]</scope>
    <source>
        <strain evidence="14">cv. Huhao1</strain>
        <tissue evidence="13">Leaf</tissue>
    </source>
</reference>
<keyword evidence="5 11" id="KW-0479">Metal-binding</keyword>
<dbReference type="GO" id="GO:0004497">
    <property type="term" value="F:monooxygenase activity"/>
    <property type="evidence" value="ECO:0007669"/>
    <property type="project" value="UniProtKB-KW"/>
</dbReference>
<evidence type="ECO:0000256" key="12">
    <source>
        <dbReference type="RuleBase" id="RU000461"/>
    </source>
</evidence>
<evidence type="ECO:0000256" key="2">
    <source>
        <dbReference type="ARBA" id="ARBA00010617"/>
    </source>
</evidence>
<comment type="cofactor">
    <cofactor evidence="11">
        <name>heme</name>
        <dbReference type="ChEBI" id="CHEBI:30413"/>
    </cofactor>
</comment>
<keyword evidence="6" id="KW-1133">Transmembrane helix</keyword>
<dbReference type="InterPro" id="IPR050665">
    <property type="entry name" value="Cytochrome_P450_Monooxygen"/>
</dbReference>
<dbReference type="Gene3D" id="1.10.630.10">
    <property type="entry name" value="Cytochrome P450"/>
    <property type="match status" value="1"/>
</dbReference>
<dbReference type="InterPro" id="IPR001128">
    <property type="entry name" value="Cyt_P450"/>
</dbReference>
<evidence type="ECO:0000256" key="6">
    <source>
        <dbReference type="ARBA" id="ARBA00022989"/>
    </source>
</evidence>
<dbReference type="PRINTS" id="PR00463">
    <property type="entry name" value="EP450I"/>
</dbReference>
<dbReference type="PRINTS" id="PR00385">
    <property type="entry name" value="P450"/>
</dbReference>
<evidence type="ECO:0000313" key="13">
    <source>
        <dbReference type="EMBL" id="PWA72548.1"/>
    </source>
</evidence>
<dbReference type="Pfam" id="PF00067">
    <property type="entry name" value="p450"/>
    <property type="match status" value="1"/>
</dbReference>
<accession>A0A2U1NGE4</accession>
<keyword evidence="3 11" id="KW-0349">Heme</keyword>
<dbReference type="PROSITE" id="PS00086">
    <property type="entry name" value="CYTOCHROME_P450"/>
    <property type="match status" value="1"/>
</dbReference>
<dbReference type="GO" id="GO:0016705">
    <property type="term" value="F:oxidoreductase activity, acting on paired donors, with incorporation or reduction of molecular oxygen"/>
    <property type="evidence" value="ECO:0007669"/>
    <property type="project" value="InterPro"/>
</dbReference>
<dbReference type="InterPro" id="IPR017972">
    <property type="entry name" value="Cyt_P450_CS"/>
</dbReference>
<evidence type="ECO:0000256" key="10">
    <source>
        <dbReference type="ARBA" id="ARBA00023136"/>
    </source>
</evidence>
<organism evidence="13 14">
    <name type="scientific">Artemisia annua</name>
    <name type="common">Sweet wormwood</name>
    <dbReference type="NCBI Taxonomy" id="35608"/>
    <lineage>
        <taxon>Eukaryota</taxon>
        <taxon>Viridiplantae</taxon>
        <taxon>Streptophyta</taxon>
        <taxon>Embryophyta</taxon>
        <taxon>Tracheophyta</taxon>
        <taxon>Spermatophyta</taxon>
        <taxon>Magnoliopsida</taxon>
        <taxon>eudicotyledons</taxon>
        <taxon>Gunneridae</taxon>
        <taxon>Pentapetalae</taxon>
        <taxon>asterids</taxon>
        <taxon>campanulids</taxon>
        <taxon>Asterales</taxon>
        <taxon>Asteraceae</taxon>
        <taxon>Asteroideae</taxon>
        <taxon>Anthemideae</taxon>
        <taxon>Artemisiinae</taxon>
        <taxon>Artemisia</taxon>
    </lineage>
</organism>
<keyword evidence="14" id="KW-1185">Reference proteome</keyword>